<keyword evidence="2" id="KW-0540">Nuclease</keyword>
<proteinExistence type="predicted"/>
<evidence type="ECO:0000259" key="1">
    <source>
        <dbReference type="Pfam" id="PF04471"/>
    </source>
</evidence>
<keyword evidence="2" id="KW-0378">Hydrolase</keyword>
<keyword evidence="2" id="KW-0255">Endonuclease</keyword>
<dbReference type="EMBL" id="JAUCGM010000006">
    <property type="protein sequence ID" value="MDM8561814.1"/>
    <property type="molecule type" value="Genomic_DNA"/>
</dbReference>
<name>A0ABT7VQ80_9GAMM</name>
<dbReference type="GO" id="GO:0004519">
    <property type="term" value="F:endonuclease activity"/>
    <property type="evidence" value="ECO:0007669"/>
    <property type="project" value="UniProtKB-KW"/>
</dbReference>
<dbReference type="Pfam" id="PF04471">
    <property type="entry name" value="Mrr_cat"/>
    <property type="match status" value="1"/>
</dbReference>
<dbReference type="InterPro" id="IPR007560">
    <property type="entry name" value="Restrct_endonuc_IV_Mrr"/>
</dbReference>
<dbReference type="InterPro" id="IPR011335">
    <property type="entry name" value="Restrct_endonuc-II-like"/>
</dbReference>
<protein>
    <submittedName>
        <fullName evidence="2">Restriction endonuclease</fullName>
        <ecNumber evidence="2">3.1.21.-</ecNumber>
    </submittedName>
</protein>
<dbReference type="InterPro" id="IPR011856">
    <property type="entry name" value="tRNA_endonuc-like_dom_sf"/>
</dbReference>
<accession>A0ABT7VQ80</accession>
<dbReference type="Proteomes" id="UP001171945">
    <property type="component" value="Unassembled WGS sequence"/>
</dbReference>
<evidence type="ECO:0000313" key="2">
    <source>
        <dbReference type="EMBL" id="MDM8561814.1"/>
    </source>
</evidence>
<dbReference type="EC" id="3.1.21.-" evidence="2"/>
<organism evidence="2 3">
    <name type="scientific">Candidatus Marithioploca araucensis</name>
    <dbReference type="NCBI Taxonomy" id="70273"/>
    <lineage>
        <taxon>Bacteria</taxon>
        <taxon>Pseudomonadati</taxon>
        <taxon>Pseudomonadota</taxon>
        <taxon>Gammaproteobacteria</taxon>
        <taxon>Thiotrichales</taxon>
        <taxon>Thiotrichaceae</taxon>
        <taxon>Candidatus Marithioploca</taxon>
    </lineage>
</organism>
<sequence length="161" mass="18420">MNALEESEKLLQLALNNQSKKIYHILNNLKGSSKYKGDVFEHFLASLYNGIGWNAVVHGGRDDKGIDILLYHPNSPSEVHAIIQAKNMKTPLSKKGLRHEYANFFGDDFLSSKGTSEKYNCKRFIIISLNGYTGNRKEFTHSKMDQVEHYSWAEVKKLIQE</sequence>
<reference evidence="2" key="1">
    <citation type="submission" date="2023-06" db="EMBL/GenBank/DDBJ databases">
        <title>Uncultivated large filamentous bacteria from sulfidic sediments reveal new species and different genomic features in energy metabolism and defense.</title>
        <authorList>
            <person name="Fonseca A."/>
        </authorList>
    </citation>
    <scope>NUCLEOTIDE SEQUENCE</scope>
    <source>
        <strain evidence="2">HSG4</strain>
    </source>
</reference>
<feature type="non-terminal residue" evidence="2">
    <location>
        <position position="161"/>
    </location>
</feature>
<dbReference type="GO" id="GO:0016787">
    <property type="term" value="F:hydrolase activity"/>
    <property type="evidence" value="ECO:0007669"/>
    <property type="project" value="UniProtKB-KW"/>
</dbReference>
<evidence type="ECO:0000313" key="3">
    <source>
        <dbReference type="Proteomes" id="UP001171945"/>
    </source>
</evidence>
<comment type="caution">
    <text evidence="2">The sequence shown here is derived from an EMBL/GenBank/DDBJ whole genome shotgun (WGS) entry which is preliminary data.</text>
</comment>
<dbReference type="Gene3D" id="3.40.1350.10">
    <property type="match status" value="1"/>
</dbReference>
<keyword evidence="3" id="KW-1185">Reference proteome</keyword>
<dbReference type="SUPFAM" id="SSF52980">
    <property type="entry name" value="Restriction endonuclease-like"/>
    <property type="match status" value="1"/>
</dbReference>
<gene>
    <name evidence="2" type="ORF">QUF54_00490</name>
</gene>
<feature type="domain" description="Restriction endonuclease type IV Mrr" evidence="1">
    <location>
        <begin position="35"/>
        <end position="140"/>
    </location>
</feature>